<dbReference type="GeneID" id="36572260"/>
<dbReference type="EMBL" id="KZ679007">
    <property type="protein sequence ID" value="PSS25149.1"/>
    <property type="molecule type" value="Genomic_DNA"/>
</dbReference>
<name>A0A2T3BA41_AMORE</name>
<feature type="region of interest" description="Disordered" evidence="1">
    <location>
        <begin position="17"/>
        <end position="95"/>
    </location>
</feature>
<dbReference type="InParanoid" id="A0A2T3BA41"/>
<evidence type="ECO:0000313" key="3">
    <source>
        <dbReference type="Proteomes" id="UP000241818"/>
    </source>
</evidence>
<keyword evidence="3" id="KW-1185">Reference proteome</keyword>
<feature type="compositionally biased region" description="Basic and acidic residues" evidence="1">
    <location>
        <begin position="44"/>
        <end position="63"/>
    </location>
</feature>
<feature type="compositionally biased region" description="Polar residues" evidence="1">
    <location>
        <begin position="34"/>
        <end position="43"/>
    </location>
</feature>
<dbReference type="RefSeq" id="XP_024723748.1">
    <property type="nucleotide sequence ID" value="XM_024864179.1"/>
</dbReference>
<reference evidence="2 3" key="1">
    <citation type="journal article" date="2018" name="New Phytol.">
        <title>Comparative genomics and transcriptomics depict ericoid mycorrhizal fungi as versatile saprotrophs and plant mutualists.</title>
        <authorList>
            <person name="Martino E."/>
            <person name="Morin E."/>
            <person name="Grelet G.A."/>
            <person name="Kuo A."/>
            <person name="Kohler A."/>
            <person name="Daghino S."/>
            <person name="Barry K.W."/>
            <person name="Cichocki N."/>
            <person name="Clum A."/>
            <person name="Dockter R.B."/>
            <person name="Hainaut M."/>
            <person name="Kuo R.C."/>
            <person name="LaButti K."/>
            <person name="Lindahl B.D."/>
            <person name="Lindquist E.A."/>
            <person name="Lipzen A."/>
            <person name="Khouja H.R."/>
            <person name="Magnuson J."/>
            <person name="Murat C."/>
            <person name="Ohm R.A."/>
            <person name="Singer S.W."/>
            <person name="Spatafora J.W."/>
            <person name="Wang M."/>
            <person name="Veneault-Fourrey C."/>
            <person name="Henrissat B."/>
            <person name="Grigoriev I.V."/>
            <person name="Martin F.M."/>
            <person name="Perotto S."/>
        </authorList>
    </citation>
    <scope>NUCLEOTIDE SEQUENCE [LARGE SCALE GENOMIC DNA]</scope>
    <source>
        <strain evidence="2 3">ATCC 22711</strain>
    </source>
</reference>
<dbReference type="AlphaFoldDB" id="A0A2T3BA41"/>
<dbReference type="Proteomes" id="UP000241818">
    <property type="component" value="Unassembled WGS sequence"/>
</dbReference>
<evidence type="ECO:0000256" key="1">
    <source>
        <dbReference type="SAM" id="MobiDB-lite"/>
    </source>
</evidence>
<proteinExistence type="predicted"/>
<feature type="compositionally biased region" description="Polar residues" evidence="1">
    <location>
        <begin position="84"/>
        <end position="95"/>
    </location>
</feature>
<accession>A0A2T3BA41</accession>
<evidence type="ECO:0000313" key="2">
    <source>
        <dbReference type="EMBL" id="PSS25149.1"/>
    </source>
</evidence>
<gene>
    <name evidence="2" type="ORF">M430DRAFT_198914</name>
</gene>
<protein>
    <submittedName>
        <fullName evidence="2">Uncharacterized protein</fullName>
    </submittedName>
</protein>
<organism evidence="2 3">
    <name type="scientific">Amorphotheca resinae ATCC 22711</name>
    <dbReference type="NCBI Taxonomy" id="857342"/>
    <lineage>
        <taxon>Eukaryota</taxon>
        <taxon>Fungi</taxon>
        <taxon>Dikarya</taxon>
        <taxon>Ascomycota</taxon>
        <taxon>Pezizomycotina</taxon>
        <taxon>Leotiomycetes</taxon>
        <taxon>Helotiales</taxon>
        <taxon>Amorphothecaceae</taxon>
        <taxon>Amorphotheca</taxon>
    </lineage>
</organism>
<sequence length="135" mass="14612">MGACGLERCGLRITISGHHPRRQTSRGGQMSARCCNQQGSSRPSIDHRNTTKEGGKETKRRIEGSATSPPERAIHTGTNPPPSKGQSHRPSTSLITKITTPVQSALYTTDSQSILPISAPEFSSVFDILVFINQE</sequence>